<evidence type="ECO:0000313" key="1">
    <source>
        <dbReference type="EMBL" id="EUA30723.1"/>
    </source>
</evidence>
<keyword evidence="1" id="KW-0012">Acyltransferase</keyword>
<name>X8AI55_MYCXE</name>
<gene>
    <name evidence="1" type="ORF">I553_4980</name>
</gene>
<dbReference type="PATRIC" id="fig|1299334.3.peg.6646"/>
<dbReference type="EMBL" id="JAOB01000060">
    <property type="protein sequence ID" value="EUA30723.1"/>
    <property type="molecule type" value="Genomic_DNA"/>
</dbReference>
<organism evidence="1">
    <name type="scientific">Mycobacterium xenopi 4042</name>
    <dbReference type="NCBI Taxonomy" id="1299334"/>
    <lineage>
        <taxon>Bacteria</taxon>
        <taxon>Bacillati</taxon>
        <taxon>Actinomycetota</taxon>
        <taxon>Actinomycetes</taxon>
        <taxon>Mycobacteriales</taxon>
        <taxon>Mycobacteriaceae</taxon>
        <taxon>Mycobacterium</taxon>
    </lineage>
</organism>
<accession>X8AI55</accession>
<dbReference type="AlphaFoldDB" id="X8AI55"/>
<dbReference type="GO" id="GO:0016746">
    <property type="term" value="F:acyltransferase activity"/>
    <property type="evidence" value="ECO:0007669"/>
    <property type="project" value="UniProtKB-KW"/>
</dbReference>
<comment type="caution">
    <text evidence="1">The sequence shown here is derived from an EMBL/GenBank/DDBJ whole genome shotgun (WGS) entry which is preliminary data.</text>
</comment>
<proteinExistence type="predicted"/>
<protein>
    <submittedName>
        <fullName evidence="1">Propanoyl-CoA C-acyltransferase domain protein</fullName>
        <ecNumber evidence="1">2.3.1.176</ecNumber>
    </submittedName>
</protein>
<sequence length="60" mass="6834">MSGLPQWYGDQGMFLTTHYFGTKIMRYMHDHGITEQTLAKVAEKNFANGSRTRTPGAARR</sequence>
<reference evidence="1" key="1">
    <citation type="submission" date="2014-01" db="EMBL/GenBank/DDBJ databases">
        <authorList>
            <person name="Brown-Elliot B."/>
            <person name="Wallace R."/>
            <person name="Lenaerts A."/>
            <person name="Ordway D."/>
            <person name="DeGroote M.A."/>
            <person name="Parker T."/>
            <person name="Sizemore C."/>
            <person name="Tallon L.J."/>
            <person name="Sadzewicz L.K."/>
            <person name="Sengamalay N."/>
            <person name="Fraser C.M."/>
            <person name="Hine E."/>
            <person name="Shefchek K.A."/>
            <person name="Das S.P."/>
            <person name="Tettelin H."/>
        </authorList>
    </citation>
    <scope>NUCLEOTIDE SEQUENCE [LARGE SCALE GENOMIC DNA]</scope>
    <source>
        <strain evidence="1">4042</strain>
    </source>
</reference>
<dbReference type="EC" id="2.3.1.176" evidence="1"/>
<keyword evidence="1" id="KW-0808">Transferase</keyword>